<evidence type="ECO:0000313" key="2">
    <source>
        <dbReference type="Proteomes" id="UP001433508"/>
    </source>
</evidence>
<organism evidence="1 2">
    <name type="scientific">Lipomyces kononenkoae</name>
    <name type="common">Yeast</name>
    <dbReference type="NCBI Taxonomy" id="34357"/>
    <lineage>
        <taxon>Eukaryota</taxon>
        <taxon>Fungi</taxon>
        <taxon>Dikarya</taxon>
        <taxon>Ascomycota</taxon>
        <taxon>Saccharomycotina</taxon>
        <taxon>Lipomycetes</taxon>
        <taxon>Lipomycetales</taxon>
        <taxon>Lipomycetaceae</taxon>
        <taxon>Lipomyces</taxon>
    </lineage>
</organism>
<proteinExistence type="predicted"/>
<accession>A0ACC3T2B2</accession>
<name>A0ACC3T2B2_LIPKO</name>
<gene>
    <name evidence="1" type="ORF">V1525DRAFT_425904</name>
</gene>
<evidence type="ECO:0000313" key="1">
    <source>
        <dbReference type="EMBL" id="KAK9237864.1"/>
    </source>
</evidence>
<reference evidence="2" key="1">
    <citation type="journal article" date="2024" name="Front. Bioeng. Biotechnol.">
        <title>Genome-scale model development and genomic sequencing of the oleaginous clade Lipomyces.</title>
        <authorList>
            <person name="Czajka J.J."/>
            <person name="Han Y."/>
            <person name="Kim J."/>
            <person name="Mondo S.J."/>
            <person name="Hofstad B.A."/>
            <person name="Robles A."/>
            <person name="Haridas S."/>
            <person name="Riley R."/>
            <person name="LaButti K."/>
            <person name="Pangilinan J."/>
            <person name="Andreopoulos W."/>
            <person name="Lipzen A."/>
            <person name="Yan J."/>
            <person name="Wang M."/>
            <person name="Ng V."/>
            <person name="Grigoriev I.V."/>
            <person name="Spatafora J.W."/>
            <person name="Magnuson J.K."/>
            <person name="Baker S.E."/>
            <person name="Pomraning K.R."/>
        </authorList>
    </citation>
    <scope>NUCLEOTIDE SEQUENCE [LARGE SCALE GENOMIC DNA]</scope>
    <source>
        <strain evidence="2">CBS 7786</strain>
    </source>
</reference>
<comment type="caution">
    <text evidence="1">The sequence shown here is derived from an EMBL/GenBank/DDBJ whole genome shotgun (WGS) entry which is preliminary data.</text>
</comment>
<keyword evidence="2" id="KW-1185">Reference proteome</keyword>
<dbReference type="EMBL" id="MU971363">
    <property type="protein sequence ID" value="KAK9237864.1"/>
    <property type="molecule type" value="Genomic_DNA"/>
</dbReference>
<protein>
    <submittedName>
        <fullName evidence="1">Uncharacterized protein</fullName>
    </submittedName>
</protein>
<dbReference type="Proteomes" id="UP001433508">
    <property type="component" value="Unassembled WGS sequence"/>
</dbReference>
<sequence length="942" mass="105819">MRADAVPPTPPTTQIASQSPRRPHPQPYNGAQNHQYTNNYGNNFPPGAQQPRGPPRGGPNTPYQQQASYSQSPQKHNGRSNRSYSGQSPAATPQMAPAQLVMGSPQPTSWYPYYQPAYGAQQVCADFPSVLVLPNSGAVPNLATSQYPTQDMFYQYAQYGNNRYAPNVYATPTTQPVQPFYQTPERAPGVADQSPRVHAATMSPQPPAAASPVTSVQKPVSHAIKIINPATNAEVKIEKEVTTPVLAHVTPSPTPERIKTPITSASPVPSLGHSRQGSNTPVLTEDEKRERCEKAKAEVMEKINQSIEKERREKEEAERKKIEEEERLKKEEEERLQKEEAERLQKEEEERLKKEEEERLHKEEEERLRKEEEEERLRKEEEERLKREEAERLKEEQERLKKEEEERLLKQEEEERQQRAEEERIQKEKEEQEKEAAEAEIRKSAIESETPISTGTPATPESLGSPTLPAATVKESAIDASDSNDTSVAIAIKNATFIDDISAITYPSGINPPAPFKYDAAFLLQFQTVDWEQRTKNLQDTNRSASGAGRQGSRTPTMGQLGSMGQLGTKPSLLSSDQRFALSNARQGMDMSNPMGLNRTPSFGKMGNSTAQLSNMISSMSGMRNGRQGTVRGKRPGADRTPSSRGDATPTGADGSASGTSTPFSANRWKARRKNEPEEETAPDGSIIYAPDVVQRKMTLEKFDKISDQILEIVAQAKWESNGRTLRQKATDEAHWSNMYARFCKKVQESLGDDIFEEGHARGGALFRKYLLSKCWKVGDETAEGNGNTEVLTEEYYKAAAIKRKGLGLVRFVGELYILDMLSEKIMHRCIQNLLVAHPSEEEVESLCGLLRTIGAKLDNDRFHREHVDIYFSRMKDILDKEKLSSRIKFMIMDIFDLRKAQWKTKNADKGPKTIQQIHEEALKEQAVKELAKARTSNVRFR</sequence>